<comment type="similarity">
    <text evidence="1">Belongs to the thioesterase PaaI family.</text>
</comment>
<dbReference type="EMBL" id="BMAQ01000001">
    <property type="protein sequence ID" value="GFR36741.1"/>
    <property type="molecule type" value="Genomic_DNA"/>
</dbReference>
<dbReference type="RefSeq" id="WP_200965040.1">
    <property type="nucleotide sequence ID" value="NZ_BMAQ01000001.1"/>
</dbReference>
<dbReference type="AlphaFoldDB" id="A0A916VEW7"/>
<dbReference type="PANTHER" id="PTHR21660">
    <property type="entry name" value="THIOESTERASE SUPERFAMILY MEMBER-RELATED"/>
    <property type="match status" value="1"/>
</dbReference>
<dbReference type="SUPFAM" id="SSF54637">
    <property type="entry name" value="Thioesterase/thiol ester dehydrase-isomerase"/>
    <property type="match status" value="1"/>
</dbReference>
<evidence type="ECO:0000256" key="1">
    <source>
        <dbReference type="ARBA" id="ARBA00008324"/>
    </source>
</evidence>
<reference evidence="4" key="1">
    <citation type="submission" date="2020-08" db="EMBL/GenBank/DDBJ databases">
        <authorList>
            <person name="Uke A."/>
            <person name="Chhe C."/>
            <person name="Baramee S."/>
            <person name="Kosugi A."/>
        </authorList>
    </citation>
    <scope>NUCLEOTIDE SEQUENCE</scope>
    <source>
        <strain evidence="4">DA-C8</strain>
    </source>
</reference>
<evidence type="ECO:0000259" key="3">
    <source>
        <dbReference type="Pfam" id="PF03061"/>
    </source>
</evidence>
<dbReference type="CDD" id="cd03443">
    <property type="entry name" value="PaaI_thioesterase"/>
    <property type="match status" value="1"/>
</dbReference>
<dbReference type="InterPro" id="IPR029069">
    <property type="entry name" value="HotDog_dom_sf"/>
</dbReference>
<organism evidence="4 5">
    <name type="scientific">Insulibacter thermoxylanivorax</name>
    <dbReference type="NCBI Taxonomy" id="2749268"/>
    <lineage>
        <taxon>Bacteria</taxon>
        <taxon>Bacillati</taxon>
        <taxon>Bacillota</taxon>
        <taxon>Bacilli</taxon>
        <taxon>Bacillales</taxon>
        <taxon>Paenibacillaceae</taxon>
        <taxon>Insulibacter</taxon>
    </lineage>
</organism>
<dbReference type="GO" id="GO:0047617">
    <property type="term" value="F:fatty acyl-CoA hydrolase activity"/>
    <property type="evidence" value="ECO:0007669"/>
    <property type="project" value="InterPro"/>
</dbReference>
<evidence type="ECO:0000313" key="5">
    <source>
        <dbReference type="Proteomes" id="UP000654993"/>
    </source>
</evidence>
<proteinExistence type="inferred from homology"/>
<evidence type="ECO:0000256" key="2">
    <source>
        <dbReference type="ARBA" id="ARBA00022801"/>
    </source>
</evidence>
<reference evidence="4" key="2">
    <citation type="journal article" date="2021" name="Data Brief">
        <title>Draft genome sequence data of the facultative, thermophilic, xylanolytic bacterium Paenibacillus sp. strain DA-C8.</title>
        <authorList>
            <person name="Chhe C."/>
            <person name="Uke A."/>
            <person name="Baramee S."/>
            <person name="Ungkulpasvich U."/>
            <person name="Tachaapaikoon C."/>
            <person name="Pason P."/>
            <person name="Waeonukul R."/>
            <person name="Ratanakhanokchai K."/>
            <person name="Kosugi A."/>
        </authorList>
    </citation>
    <scope>NUCLEOTIDE SEQUENCE</scope>
    <source>
        <strain evidence="4">DA-C8</strain>
    </source>
</reference>
<evidence type="ECO:0000313" key="4">
    <source>
        <dbReference type="EMBL" id="GFR36741.1"/>
    </source>
</evidence>
<dbReference type="InterPro" id="IPR003736">
    <property type="entry name" value="PAAI_dom"/>
</dbReference>
<accession>A0A916VEW7</accession>
<dbReference type="InterPro" id="IPR006683">
    <property type="entry name" value="Thioestr_dom"/>
</dbReference>
<dbReference type="Gene3D" id="3.10.129.10">
    <property type="entry name" value="Hotdog Thioesterase"/>
    <property type="match status" value="1"/>
</dbReference>
<feature type="domain" description="Thioesterase" evidence="3">
    <location>
        <begin position="55"/>
        <end position="125"/>
    </location>
</feature>
<protein>
    <recommendedName>
        <fullName evidence="3">Thioesterase domain-containing protein</fullName>
    </recommendedName>
</protein>
<sequence length="143" mass="15471">MNRGDRQEAKDSLQRLAEAARGTFWEYLGCRFVARTASRIEIALDVQDHHLNLLGILHGGVHAALLDNAMGLAAMSARPGYKVVTTNLNIHYLAPVGKSPLSVTAEVIHLSRKLITVSGTVRTAGTEHDLLLACGTGSFRIIE</sequence>
<dbReference type="Proteomes" id="UP000654993">
    <property type="component" value="Unassembled WGS sequence"/>
</dbReference>
<comment type="caution">
    <text evidence="4">The sequence shown here is derived from an EMBL/GenBank/DDBJ whole genome shotgun (WGS) entry which is preliminary data.</text>
</comment>
<name>A0A916VEW7_9BACL</name>
<keyword evidence="2" id="KW-0378">Hydrolase</keyword>
<dbReference type="NCBIfam" id="TIGR00369">
    <property type="entry name" value="unchar_dom_1"/>
    <property type="match status" value="1"/>
</dbReference>
<keyword evidence="5" id="KW-1185">Reference proteome</keyword>
<dbReference type="Pfam" id="PF03061">
    <property type="entry name" value="4HBT"/>
    <property type="match status" value="1"/>
</dbReference>
<dbReference type="InterPro" id="IPR039298">
    <property type="entry name" value="ACOT13"/>
</dbReference>
<dbReference type="PANTHER" id="PTHR21660:SF1">
    <property type="entry name" value="ACYL-COENZYME A THIOESTERASE 13"/>
    <property type="match status" value="1"/>
</dbReference>
<gene>
    <name evidence="4" type="ORF">PRECH8_00370</name>
</gene>